<reference evidence="2 3" key="1">
    <citation type="submission" date="2024-01" db="EMBL/GenBank/DDBJ databases">
        <title>The genome of the rayed Mediterranean limpet Patella caerulea (Linnaeus, 1758).</title>
        <authorList>
            <person name="Anh-Thu Weber A."/>
            <person name="Halstead-Nussloch G."/>
        </authorList>
    </citation>
    <scope>NUCLEOTIDE SEQUENCE [LARGE SCALE GENOMIC DNA]</scope>
    <source>
        <strain evidence="2">AATW-2023a</strain>
        <tissue evidence="2">Whole specimen</tissue>
    </source>
</reference>
<accession>A0AAN8J4J5</accession>
<proteinExistence type="predicted"/>
<dbReference type="AlphaFoldDB" id="A0AAN8J4J5"/>
<evidence type="ECO:0000313" key="3">
    <source>
        <dbReference type="Proteomes" id="UP001347796"/>
    </source>
</evidence>
<protein>
    <submittedName>
        <fullName evidence="2">Uncharacterized protein</fullName>
    </submittedName>
</protein>
<dbReference type="EMBL" id="JAZGQO010000015">
    <property type="protein sequence ID" value="KAK6168830.1"/>
    <property type="molecule type" value="Genomic_DNA"/>
</dbReference>
<keyword evidence="3" id="KW-1185">Reference proteome</keyword>
<keyword evidence="1" id="KW-0472">Membrane</keyword>
<organism evidence="2 3">
    <name type="scientific">Patella caerulea</name>
    <name type="common">Rayed Mediterranean limpet</name>
    <dbReference type="NCBI Taxonomy" id="87958"/>
    <lineage>
        <taxon>Eukaryota</taxon>
        <taxon>Metazoa</taxon>
        <taxon>Spiralia</taxon>
        <taxon>Lophotrochozoa</taxon>
        <taxon>Mollusca</taxon>
        <taxon>Gastropoda</taxon>
        <taxon>Patellogastropoda</taxon>
        <taxon>Patelloidea</taxon>
        <taxon>Patellidae</taxon>
        <taxon>Patella</taxon>
    </lineage>
</organism>
<evidence type="ECO:0000256" key="1">
    <source>
        <dbReference type="SAM" id="Phobius"/>
    </source>
</evidence>
<keyword evidence="1" id="KW-0812">Transmembrane</keyword>
<dbReference type="Proteomes" id="UP001347796">
    <property type="component" value="Unassembled WGS sequence"/>
</dbReference>
<keyword evidence="1" id="KW-1133">Transmembrane helix</keyword>
<comment type="caution">
    <text evidence="2">The sequence shown here is derived from an EMBL/GenBank/DDBJ whole genome shotgun (WGS) entry which is preliminary data.</text>
</comment>
<sequence length="137" mass="15741">MYADLINSSEHFGNHKDGTLRKKKDSGKFTYTVKFRCAAPWLSTCCHCLNCARVITSTVQTVLSEVSSCGKLSYVMSERAANEKLSNHQITEWKDDLLKEFDGEEDRTTIYSFYCMVLVLLGYHSYASKPYSERVRR</sequence>
<name>A0AAN8J4J5_PATCE</name>
<evidence type="ECO:0000313" key="2">
    <source>
        <dbReference type="EMBL" id="KAK6168830.1"/>
    </source>
</evidence>
<feature type="transmembrane region" description="Helical" evidence="1">
    <location>
        <begin position="109"/>
        <end position="127"/>
    </location>
</feature>
<gene>
    <name evidence="2" type="ORF">SNE40_020004</name>
</gene>